<keyword evidence="2" id="KW-0812">Transmembrane</keyword>
<evidence type="ECO:0000313" key="4">
    <source>
        <dbReference type="Proteomes" id="UP000494206"/>
    </source>
</evidence>
<evidence type="ECO:0000256" key="2">
    <source>
        <dbReference type="SAM" id="Phobius"/>
    </source>
</evidence>
<dbReference type="AlphaFoldDB" id="A0A8S1EXX4"/>
<dbReference type="Proteomes" id="UP000494206">
    <property type="component" value="Unassembled WGS sequence"/>
</dbReference>
<sequence length="216" mass="25031">MHRHVTNFQRNHVTISRNISFNPIDESIPEIDETDATSMTSSHGYLRVDSNDVASLMDDDDDNPNEALFRPNNEDYASTYHHDGIDYDSYDELERHELDDRLGEIPQEFHRRQRREALFGEEVTRAGLGRAEYYEDHPLIHTCEKSGHEELDESDEASKDEDEEEEEAGIRKYAKLILPHVALVLLTCAYTVLGASIFYSVERPHEQLMKTQQVHQ</sequence>
<evidence type="ECO:0000313" key="3">
    <source>
        <dbReference type="EMBL" id="CAB3402903.1"/>
    </source>
</evidence>
<organism evidence="3 4">
    <name type="scientific">Caenorhabditis bovis</name>
    <dbReference type="NCBI Taxonomy" id="2654633"/>
    <lineage>
        <taxon>Eukaryota</taxon>
        <taxon>Metazoa</taxon>
        <taxon>Ecdysozoa</taxon>
        <taxon>Nematoda</taxon>
        <taxon>Chromadorea</taxon>
        <taxon>Rhabditida</taxon>
        <taxon>Rhabditina</taxon>
        <taxon>Rhabditomorpha</taxon>
        <taxon>Rhabditoidea</taxon>
        <taxon>Rhabditidae</taxon>
        <taxon>Peloderinae</taxon>
        <taxon>Caenorhabditis</taxon>
    </lineage>
</organism>
<accession>A0A8S1EXX4</accession>
<reference evidence="3 4" key="1">
    <citation type="submission" date="2020-04" db="EMBL/GenBank/DDBJ databases">
        <authorList>
            <person name="Laetsch R D."/>
            <person name="Stevens L."/>
            <person name="Kumar S."/>
            <person name="Blaxter L. M."/>
        </authorList>
    </citation>
    <scope>NUCLEOTIDE SEQUENCE [LARGE SCALE GENOMIC DNA]</scope>
</reference>
<dbReference type="EMBL" id="CADEPM010000003">
    <property type="protein sequence ID" value="CAB3402903.1"/>
    <property type="molecule type" value="Genomic_DNA"/>
</dbReference>
<evidence type="ECO:0000256" key="1">
    <source>
        <dbReference type="SAM" id="MobiDB-lite"/>
    </source>
</evidence>
<dbReference type="OrthoDB" id="5815483at2759"/>
<feature type="compositionally biased region" description="Acidic residues" evidence="1">
    <location>
        <begin position="150"/>
        <end position="166"/>
    </location>
</feature>
<feature type="region of interest" description="Disordered" evidence="1">
    <location>
        <begin position="144"/>
        <end position="166"/>
    </location>
</feature>
<gene>
    <name evidence="3" type="ORF">CBOVIS_LOCUS5448</name>
</gene>
<comment type="caution">
    <text evidence="3">The sequence shown here is derived from an EMBL/GenBank/DDBJ whole genome shotgun (WGS) entry which is preliminary data.</text>
</comment>
<proteinExistence type="predicted"/>
<name>A0A8S1EXX4_9PELO</name>
<keyword evidence="4" id="KW-1185">Reference proteome</keyword>
<keyword evidence="2" id="KW-0472">Membrane</keyword>
<feature type="transmembrane region" description="Helical" evidence="2">
    <location>
        <begin position="181"/>
        <end position="201"/>
    </location>
</feature>
<protein>
    <submittedName>
        <fullName evidence="3">Uncharacterized protein</fullName>
    </submittedName>
</protein>
<keyword evidence="2" id="KW-1133">Transmembrane helix</keyword>
<dbReference type="Gene3D" id="1.10.287.70">
    <property type="match status" value="1"/>
</dbReference>